<protein>
    <submittedName>
        <fullName evidence="2">Uncharacterized protein</fullName>
    </submittedName>
</protein>
<evidence type="ECO:0000256" key="1">
    <source>
        <dbReference type="SAM" id="Coils"/>
    </source>
</evidence>
<dbReference type="EMBL" id="NFCF01000056">
    <property type="protein sequence ID" value="OTW51906.1"/>
    <property type="molecule type" value="Genomic_DNA"/>
</dbReference>
<keyword evidence="1" id="KW-0175">Coiled coil</keyword>
<dbReference type="AlphaFoldDB" id="A0A242WDQ5"/>
<proteinExistence type="predicted"/>
<name>A0A242WDQ5_BACTU</name>
<feature type="coiled-coil region" evidence="1">
    <location>
        <begin position="30"/>
        <end position="88"/>
    </location>
</feature>
<sequence length="204" mass="24093">MELMRWDGKTRWLSKNTKENEFDAKYKKAVAEAKESVKKATENYEAILLKEFAGDDVVADKKKALVSIEKANKILKIAEDELKKAEEYSSVNLRDNMTIDELADSWWQYRAEVRATQLAPIIERQRNALKEFYESLIEYEKFVDKYEEDHKWASDLTRRIRGEKGYYSLGRITDRRDIIHPSDKELELARVQRRVPTRLLKGDE</sequence>
<dbReference type="RefSeq" id="WP_000422340.1">
    <property type="nucleotide sequence ID" value="NZ_NFCF01000056.1"/>
</dbReference>
<evidence type="ECO:0000313" key="2">
    <source>
        <dbReference type="EMBL" id="OTW51906.1"/>
    </source>
</evidence>
<accession>A0A242WDQ5</accession>
<evidence type="ECO:0000313" key="3">
    <source>
        <dbReference type="Proteomes" id="UP000195152"/>
    </source>
</evidence>
<dbReference type="Proteomes" id="UP000195152">
    <property type="component" value="Unassembled WGS sequence"/>
</dbReference>
<organism evidence="2 3">
    <name type="scientific">Bacillus thuringiensis serovar mexicanensis</name>
    <dbReference type="NCBI Taxonomy" id="180868"/>
    <lineage>
        <taxon>Bacteria</taxon>
        <taxon>Bacillati</taxon>
        <taxon>Bacillota</taxon>
        <taxon>Bacilli</taxon>
        <taxon>Bacillales</taxon>
        <taxon>Bacillaceae</taxon>
        <taxon>Bacillus</taxon>
        <taxon>Bacillus cereus group</taxon>
    </lineage>
</organism>
<comment type="caution">
    <text evidence="2">The sequence shown here is derived from an EMBL/GenBank/DDBJ whole genome shotgun (WGS) entry which is preliminary data.</text>
</comment>
<reference evidence="2 3" key="1">
    <citation type="submission" date="2016-10" db="EMBL/GenBank/DDBJ databases">
        <title>Comparative genomics of Bacillus thuringiensis reveals a path to pathogens against multiple invertebrate hosts.</title>
        <authorList>
            <person name="Zheng J."/>
            <person name="Gao Q."/>
            <person name="Liu H."/>
            <person name="Peng D."/>
            <person name="Ruan L."/>
            <person name="Sun M."/>
        </authorList>
    </citation>
    <scope>NUCLEOTIDE SEQUENCE [LARGE SCALE GENOMIC DNA]</scope>
    <source>
        <strain evidence="2">BGSC 4AC1</strain>
    </source>
</reference>
<gene>
    <name evidence="2" type="ORF">BK699_06175</name>
</gene>